<dbReference type="EMBL" id="JADEWL010000063">
    <property type="protein sequence ID" value="MBE9214556.1"/>
    <property type="molecule type" value="Genomic_DNA"/>
</dbReference>
<comment type="caution">
    <text evidence="1">The sequence shown here is derived from an EMBL/GenBank/DDBJ whole genome shotgun (WGS) entry which is preliminary data.</text>
</comment>
<sequence length="83" mass="9812">MDDLETLPVDPAWRYYDLWKMAFDAKEKIESIIKYMAVIEEANDFTDERLRQKFCELAEFCEQCSNEASGDEEMVIDDLDETD</sequence>
<accession>A0A8J7FIV6</accession>
<dbReference type="Proteomes" id="UP000620559">
    <property type="component" value="Unassembled WGS sequence"/>
</dbReference>
<gene>
    <name evidence="1" type="ORF">IQ247_18095</name>
</gene>
<evidence type="ECO:0000313" key="1">
    <source>
        <dbReference type="EMBL" id="MBE9214556.1"/>
    </source>
</evidence>
<proteinExistence type="predicted"/>
<dbReference type="AlphaFoldDB" id="A0A8J7FIV6"/>
<reference evidence="1" key="1">
    <citation type="submission" date="2020-10" db="EMBL/GenBank/DDBJ databases">
        <authorList>
            <person name="Castelo-Branco R."/>
            <person name="Eusebio N."/>
            <person name="Adriana R."/>
            <person name="Vieira A."/>
            <person name="Brugerolle De Fraissinette N."/>
            <person name="Rezende De Castro R."/>
            <person name="Schneider M.P."/>
            <person name="Vasconcelos V."/>
            <person name="Leao P.N."/>
        </authorList>
    </citation>
    <scope>NUCLEOTIDE SEQUENCE</scope>
    <source>
        <strain evidence="1">LEGE 06105</strain>
    </source>
</reference>
<name>A0A8J7FIV6_9CYAN</name>
<protein>
    <submittedName>
        <fullName evidence="1">Uncharacterized protein</fullName>
    </submittedName>
</protein>
<dbReference type="RefSeq" id="WP_193922474.1">
    <property type="nucleotide sequence ID" value="NZ_JADEWL010000063.1"/>
</dbReference>
<evidence type="ECO:0000313" key="2">
    <source>
        <dbReference type="Proteomes" id="UP000620559"/>
    </source>
</evidence>
<organism evidence="1 2">
    <name type="scientific">Plectonema cf. radiosum LEGE 06105</name>
    <dbReference type="NCBI Taxonomy" id="945769"/>
    <lineage>
        <taxon>Bacteria</taxon>
        <taxon>Bacillati</taxon>
        <taxon>Cyanobacteriota</taxon>
        <taxon>Cyanophyceae</taxon>
        <taxon>Oscillatoriophycideae</taxon>
        <taxon>Oscillatoriales</taxon>
        <taxon>Microcoleaceae</taxon>
        <taxon>Plectonema</taxon>
    </lineage>
</organism>
<keyword evidence="2" id="KW-1185">Reference proteome</keyword>